<evidence type="ECO:0000256" key="8">
    <source>
        <dbReference type="ARBA" id="ARBA00023136"/>
    </source>
</evidence>
<evidence type="ECO:0000256" key="2">
    <source>
        <dbReference type="ARBA" id="ARBA00022448"/>
    </source>
</evidence>
<proteinExistence type="inferred from homology"/>
<comment type="similarity">
    <text evidence="1 9">Belongs to the complex I NDUFS4 subunit family.</text>
</comment>
<evidence type="ECO:0000313" key="12">
    <source>
        <dbReference type="Proteomes" id="UP000664859"/>
    </source>
</evidence>
<evidence type="ECO:0000256" key="9">
    <source>
        <dbReference type="RuleBase" id="RU367010"/>
    </source>
</evidence>
<dbReference type="PANTHER" id="PTHR12219:SF8">
    <property type="entry name" value="NADH DEHYDROGENASE [UBIQUINONE] IRON-SULFUR PROTEIN 4, MITOCHONDRIAL"/>
    <property type="match status" value="1"/>
</dbReference>
<dbReference type="InterPro" id="IPR006885">
    <property type="entry name" value="NADH_UbQ_FeS_4_mit-like"/>
</dbReference>
<dbReference type="OrthoDB" id="3089at2759"/>
<dbReference type="Proteomes" id="UP000664859">
    <property type="component" value="Unassembled WGS sequence"/>
</dbReference>
<evidence type="ECO:0000256" key="6">
    <source>
        <dbReference type="ARBA" id="ARBA00022982"/>
    </source>
</evidence>
<dbReference type="GO" id="GO:0005743">
    <property type="term" value="C:mitochondrial inner membrane"/>
    <property type="evidence" value="ECO:0007669"/>
    <property type="project" value="UniProtKB-SubCell"/>
</dbReference>
<comment type="caution">
    <text evidence="11">The sequence shown here is derived from an EMBL/GenBank/DDBJ whole genome shotgun (WGS) entry which is preliminary data.</text>
</comment>
<evidence type="ECO:0000256" key="7">
    <source>
        <dbReference type="ARBA" id="ARBA00023128"/>
    </source>
</evidence>
<evidence type="ECO:0000256" key="5">
    <source>
        <dbReference type="ARBA" id="ARBA00022946"/>
    </source>
</evidence>
<comment type="function">
    <text evidence="9">Accessory subunit of the mitochondrial membrane respiratory chain NADH dehydrogenase (Complex I), that is believed not to be involved in catalysis. Complex I functions in the transfer of electrons from NADH to the respiratory chain. The immediate electron acceptor for the enzyme is believed to be ubiquinone.</text>
</comment>
<dbReference type="PANTHER" id="PTHR12219">
    <property type="entry name" value="NADH-UBIQUINONE OXIDOREDUCTASE"/>
    <property type="match status" value="1"/>
</dbReference>
<accession>A0A835YZQ1</accession>
<evidence type="ECO:0000313" key="11">
    <source>
        <dbReference type="EMBL" id="KAG5180154.1"/>
    </source>
</evidence>
<dbReference type="InterPro" id="IPR038532">
    <property type="entry name" value="NDUFS4-like_sf"/>
</dbReference>
<dbReference type="AlphaFoldDB" id="A0A835YZQ1"/>
<reference evidence="11" key="1">
    <citation type="submission" date="2021-02" db="EMBL/GenBank/DDBJ databases">
        <title>First Annotated Genome of the Yellow-green Alga Tribonema minus.</title>
        <authorList>
            <person name="Mahan K.M."/>
        </authorList>
    </citation>
    <scope>NUCLEOTIDE SEQUENCE</scope>
    <source>
        <strain evidence="11">UTEX B ZZ1240</strain>
    </source>
</reference>
<evidence type="ECO:0000256" key="3">
    <source>
        <dbReference type="ARBA" id="ARBA00022660"/>
    </source>
</evidence>
<gene>
    <name evidence="11" type="ORF">JKP88DRAFT_200636</name>
</gene>
<keyword evidence="5 9" id="KW-0809">Transit peptide</keyword>
<organism evidence="11 12">
    <name type="scientific">Tribonema minus</name>
    <dbReference type="NCBI Taxonomy" id="303371"/>
    <lineage>
        <taxon>Eukaryota</taxon>
        <taxon>Sar</taxon>
        <taxon>Stramenopiles</taxon>
        <taxon>Ochrophyta</taxon>
        <taxon>PX clade</taxon>
        <taxon>Xanthophyceae</taxon>
        <taxon>Tribonematales</taxon>
        <taxon>Tribonemataceae</taxon>
        <taxon>Tribonema</taxon>
    </lineage>
</organism>
<keyword evidence="7 9" id="KW-0496">Mitochondrion</keyword>
<sequence length="234" mass="26334">MLAATRCGLRGAQRSRAGAVRVLSSNAPATPPPKPDPEVVEKMAEKARKARRLKVVPEHVAALPDLPGRTPQNKEEVAVLAMQPENHRKRVVTISQNAKSSMTSFRHNVVKWHIRWDDHKELETNALMGWAATSDPLASLDMLFEDKEKAIAFCEKMGWGYTLEESNEYTYDNLYGKKSYSYNFLPEAVLADLKLNKTKTKQFVRPGANASHYFRPLNFHGTAPVEQHGPKPEK</sequence>
<evidence type="ECO:0000256" key="1">
    <source>
        <dbReference type="ARBA" id="ARBA00005882"/>
    </source>
</evidence>
<evidence type="ECO:0000256" key="10">
    <source>
        <dbReference type="SAM" id="MobiDB-lite"/>
    </source>
</evidence>
<keyword evidence="8 9" id="KW-0472">Membrane</keyword>
<evidence type="ECO:0000256" key="4">
    <source>
        <dbReference type="ARBA" id="ARBA00022792"/>
    </source>
</evidence>
<name>A0A835YZQ1_9STRA</name>
<dbReference type="Pfam" id="PF04800">
    <property type="entry name" value="NDUS4"/>
    <property type="match status" value="1"/>
</dbReference>
<keyword evidence="6 9" id="KW-0249">Electron transport</keyword>
<protein>
    <recommendedName>
        <fullName evidence="9">NADH dehydrogenase [ubiquinone] iron-sulfur protein 4, mitochondrial</fullName>
    </recommendedName>
</protein>
<keyword evidence="3 9" id="KW-0679">Respiratory chain</keyword>
<dbReference type="Gene3D" id="3.30.160.190">
    <property type="entry name" value="atu1810 like domain"/>
    <property type="match status" value="1"/>
</dbReference>
<dbReference type="GO" id="GO:0022900">
    <property type="term" value="P:electron transport chain"/>
    <property type="evidence" value="ECO:0007669"/>
    <property type="project" value="InterPro"/>
</dbReference>
<feature type="region of interest" description="Disordered" evidence="10">
    <location>
        <begin position="1"/>
        <end position="39"/>
    </location>
</feature>
<keyword evidence="4 9" id="KW-0999">Mitochondrion inner membrane</keyword>
<comment type="subcellular location">
    <subcellularLocation>
        <location evidence="9">Mitochondrion inner membrane</location>
        <topology evidence="9">Peripheral membrane protein</topology>
        <orientation evidence="9">Matrix side</orientation>
    </subcellularLocation>
</comment>
<keyword evidence="2 9" id="KW-0813">Transport</keyword>
<dbReference type="EMBL" id="JAFCMP010000412">
    <property type="protein sequence ID" value="KAG5180154.1"/>
    <property type="molecule type" value="Genomic_DNA"/>
</dbReference>
<keyword evidence="12" id="KW-1185">Reference proteome</keyword>